<evidence type="ECO:0000256" key="6">
    <source>
        <dbReference type="ARBA" id="ARBA00023288"/>
    </source>
</evidence>
<reference evidence="8" key="1">
    <citation type="submission" date="2019-08" db="EMBL/GenBank/DDBJ databases">
        <authorList>
            <person name="Kucharzyk K."/>
            <person name="Murdoch R.W."/>
            <person name="Higgins S."/>
            <person name="Loffler F."/>
        </authorList>
    </citation>
    <scope>NUCLEOTIDE SEQUENCE</scope>
</reference>
<dbReference type="GO" id="GO:0005886">
    <property type="term" value="C:plasma membrane"/>
    <property type="evidence" value="ECO:0007669"/>
    <property type="project" value="UniProtKB-SubCell"/>
</dbReference>
<dbReference type="PROSITE" id="PS51257">
    <property type="entry name" value="PROKAR_LIPOPROTEIN"/>
    <property type="match status" value="1"/>
</dbReference>
<gene>
    <name evidence="8" type="ORF">SDC9_75911</name>
</gene>
<evidence type="ECO:0000313" key="8">
    <source>
        <dbReference type="EMBL" id="MPM29371.1"/>
    </source>
</evidence>
<proteinExistence type="inferred from homology"/>
<evidence type="ECO:0000256" key="4">
    <source>
        <dbReference type="ARBA" id="ARBA00022729"/>
    </source>
</evidence>
<keyword evidence="4" id="KW-0732">Signal</keyword>
<dbReference type="Pfam" id="PF02608">
    <property type="entry name" value="Bmp"/>
    <property type="match status" value="1"/>
</dbReference>
<dbReference type="PANTHER" id="PTHR34296">
    <property type="entry name" value="TRANSCRIPTIONAL ACTIVATOR PROTEIN MED"/>
    <property type="match status" value="1"/>
</dbReference>
<organism evidence="8">
    <name type="scientific">bioreactor metagenome</name>
    <dbReference type="NCBI Taxonomy" id="1076179"/>
    <lineage>
        <taxon>unclassified sequences</taxon>
        <taxon>metagenomes</taxon>
        <taxon>ecological metagenomes</taxon>
    </lineage>
</organism>
<name>A0A644YNC2_9ZZZZ</name>
<dbReference type="EMBL" id="VSSQ01005494">
    <property type="protein sequence ID" value="MPM29371.1"/>
    <property type="molecule type" value="Genomic_DNA"/>
</dbReference>
<accession>A0A644YNC2</accession>
<dbReference type="CDD" id="cd06304">
    <property type="entry name" value="PBP1_BmpA_Med_PnrA-like"/>
    <property type="match status" value="1"/>
</dbReference>
<keyword evidence="3" id="KW-1003">Cell membrane</keyword>
<evidence type="ECO:0000259" key="7">
    <source>
        <dbReference type="Pfam" id="PF02608"/>
    </source>
</evidence>
<dbReference type="AlphaFoldDB" id="A0A644YNC2"/>
<evidence type="ECO:0000256" key="3">
    <source>
        <dbReference type="ARBA" id="ARBA00022475"/>
    </source>
</evidence>
<dbReference type="PANTHER" id="PTHR34296:SF2">
    <property type="entry name" value="ABC TRANSPORTER GUANOSINE-BINDING PROTEIN NUPN"/>
    <property type="match status" value="1"/>
</dbReference>
<dbReference type="InterPro" id="IPR003760">
    <property type="entry name" value="PnrA-like"/>
</dbReference>
<dbReference type="InterPro" id="IPR050957">
    <property type="entry name" value="BMP_lipoprotein"/>
</dbReference>
<protein>
    <submittedName>
        <fullName evidence="8">Purine-binding protein</fullName>
    </submittedName>
</protein>
<dbReference type="Gene3D" id="3.40.50.2300">
    <property type="match status" value="2"/>
</dbReference>
<feature type="domain" description="ABC transporter substrate-binding protein PnrA-like" evidence="7">
    <location>
        <begin position="51"/>
        <end position="340"/>
    </location>
</feature>
<dbReference type="SUPFAM" id="SSF53822">
    <property type="entry name" value="Periplasmic binding protein-like I"/>
    <property type="match status" value="1"/>
</dbReference>
<comment type="similarity">
    <text evidence="2">Belongs to the BMP lipoprotein family.</text>
</comment>
<keyword evidence="6" id="KW-0449">Lipoprotein</keyword>
<evidence type="ECO:0000256" key="1">
    <source>
        <dbReference type="ARBA" id="ARBA00004193"/>
    </source>
</evidence>
<evidence type="ECO:0000256" key="5">
    <source>
        <dbReference type="ARBA" id="ARBA00023136"/>
    </source>
</evidence>
<keyword evidence="5" id="KW-0472">Membrane</keyword>
<sequence>MKRRTKILSLALTLALSAGMLAGCGGSPAGQSSAPASGGASAEVSGRSTVSKIAILLPGSITDESWNQTAYEGLMQIKDAGYEVAYTENVGSNDMEAVFRSYCEDGYDFVIGHGAQYGDACCRVAADYPNVNFFITGNAPEDIAATDLPANIMFADYRECEGAYVSGVVAALMTKSGKVGYVGGGNNTTQQSDKNAFIEGVASVSADIEVKTVITGTFDDSALGKETAIAMIEDGVDVILQTCDHTGLGVLEACSSQKVYCIGYTSDQSSLVADGLCLSSMMVDIPYMISSQIDLIKAGGYGGQAFPGLHDGVVSMAAFSTEVSADVAGKVNAVIDQIKSGELVITPNYNEN</sequence>
<comment type="caution">
    <text evidence="8">The sequence shown here is derived from an EMBL/GenBank/DDBJ whole genome shotgun (WGS) entry which is preliminary data.</text>
</comment>
<comment type="subcellular location">
    <subcellularLocation>
        <location evidence="1">Cell membrane</location>
        <topology evidence="1">Lipid-anchor</topology>
    </subcellularLocation>
</comment>
<evidence type="ECO:0000256" key="2">
    <source>
        <dbReference type="ARBA" id="ARBA00008610"/>
    </source>
</evidence>
<dbReference type="InterPro" id="IPR028082">
    <property type="entry name" value="Peripla_BP_I"/>
</dbReference>